<dbReference type="AlphaFoldDB" id="A0A1R1S9F7"/>
<dbReference type="EMBL" id="ASQP01000432">
    <property type="protein sequence ID" value="OMI34893.1"/>
    <property type="molecule type" value="Genomic_DNA"/>
</dbReference>
<comment type="caution">
    <text evidence="2">The sequence shown here is derived from an EMBL/GenBank/DDBJ whole genome shotgun (WGS) entry which is preliminary data.</text>
</comment>
<reference evidence="2 3" key="1">
    <citation type="submission" date="2013-05" db="EMBL/GenBank/DDBJ databases">
        <title>Genome sequence of Streptomyces sparsogenes DSM 40356.</title>
        <authorList>
            <person name="Coyne S."/>
            <person name="Seebeck F.P."/>
        </authorList>
    </citation>
    <scope>NUCLEOTIDE SEQUENCE [LARGE SCALE GENOMIC DNA]</scope>
    <source>
        <strain evidence="2 3">DSM 40356</strain>
    </source>
</reference>
<evidence type="ECO:0000313" key="2">
    <source>
        <dbReference type="EMBL" id="OMI34893.1"/>
    </source>
</evidence>
<feature type="compositionally biased region" description="Polar residues" evidence="1">
    <location>
        <begin position="35"/>
        <end position="46"/>
    </location>
</feature>
<evidence type="ECO:0000256" key="1">
    <source>
        <dbReference type="SAM" id="MobiDB-lite"/>
    </source>
</evidence>
<feature type="region of interest" description="Disordered" evidence="1">
    <location>
        <begin position="24"/>
        <end position="52"/>
    </location>
</feature>
<name>A0A1R1S9F7_9ACTN</name>
<keyword evidence="3" id="KW-1185">Reference proteome</keyword>
<accession>A0A1R1S9F7</accession>
<evidence type="ECO:0000313" key="3">
    <source>
        <dbReference type="Proteomes" id="UP000186168"/>
    </source>
</evidence>
<protein>
    <recommendedName>
        <fullName evidence="4">Lipoprotein</fullName>
    </recommendedName>
</protein>
<dbReference type="PROSITE" id="PS51257">
    <property type="entry name" value="PROKAR_LIPOPROTEIN"/>
    <property type="match status" value="1"/>
</dbReference>
<evidence type="ECO:0008006" key="4">
    <source>
        <dbReference type="Google" id="ProtNLM"/>
    </source>
</evidence>
<organism evidence="2 3">
    <name type="scientific">Streptomyces sparsogenes DSM 40356</name>
    <dbReference type="NCBI Taxonomy" id="1331668"/>
    <lineage>
        <taxon>Bacteria</taxon>
        <taxon>Bacillati</taxon>
        <taxon>Actinomycetota</taxon>
        <taxon>Actinomycetes</taxon>
        <taxon>Kitasatosporales</taxon>
        <taxon>Streptomycetaceae</taxon>
        <taxon>Streptomyces</taxon>
    </lineage>
</organism>
<feature type="region of interest" description="Disordered" evidence="1">
    <location>
        <begin position="96"/>
        <end position="122"/>
    </location>
</feature>
<dbReference type="RefSeq" id="WP_076972019.1">
    <property type="nucleotide sequence ID" value="NZ_ASQP01000432.1"/>
</dbReference>
<proteinExistence type="predicted"/>
<dbReference type="Proteomes" id="UP000186168">
    <property type="component" value="Unassembled WGS sequence"/>
</dbReference>
<gene>
    <name evidence="2" type="ORF">SPAR_34111</name>
</gene>
<sequence>MRKAAYMVVTTVVAGLVLSGCGGGDDTKADPKPSGATTAAGQKSPSSKPPAERTLIERAAGSWKSIVTADDNGLETLTIADGKVTAKGPKLDCTGPLKEGRKAGEEPPTLTLTCKGGDDGGRGVGTLKMKGDDKLAIGWAGPEGGYGGPVDSFRRVGG</sequence>